<evidence type="ECO:0000313" key="6">
    <source>
        <dbReference type="EMBL" id="CAJ1049953.1"/>
    </source>
</evidence>
<evidence type="ECO:0000256" key="4">
    <source>
        <dbReference type="ARBA" id="ARBA00022729"/>
    </source>
</evidence>
<dbReference type="Pfam" id="PF06083">
    <property type="entry name" value="IL17"/>
    <property type="match status" value="1"/>
</dbReference>
<evidence type="ECO:0000313" key="7">
    <source>
        <dbReference type="Proteomes" id="UP001178508"/>
    </source>
</evidence>
<dbReference type="GO" id="GO:0005576">
    <property type="term" value="C:extracellular region"/>
    <property type="evidence" value="ECO:0007669"/>
    <property type="project" value="UniProtKB-SubCell"/>
</dbReference>
<proteinExistence type="inferred from homology"/>
<dbReference type="SUPFAM" id="SSF57501">
    <property type="entry name" value="Cystine-knot cytokines"/>
    <property type="match status" value="1"/>
</dbReference>
<dbReference type="AlphaFoldDB" id="A0AAV1EMK4"/>
<keyword evidence="4 5" id="KW-0732">Signal</keyword>
<feature type="chain" id="PRO_5043740541" evidence="5">
    <location>
        <begin position="30"/>
        <end position="150"/>
    </location>
</feature>
<gene>
    <name evidence="6" type="ORF">XNOV1_A037606</name>
</gene>
<dbReference type="EMBL" id="OY660864">
    <property type="protein sequence ID" value="CAJ1049953.1"/>
    <property type="molecule type" value="Genomic_DNA"/>
</dbReference>
<protein>
    <submittedName>
        <fullName evidence="6">Interleukin 17a/f2</fullName>
    </submittedName>
</protein>
<keyword evidence="3" id="KW-0964">Secreted</keyword>
<dbReference type="Proteomes" id="UP001178508">
    <property type="component" value="Chromosome 1"/>
</dbReference>
<evidence type="ECO:0000256" key="1">
    <source>
        <dbReference type="ARBA" id="ARBA00004613"/>
    </source>
</evidence>
<feature type="signal peptide" evidence="5">
    <location>
        <begin position="1"/>
        <end position="29"/>
    </location>
</feature>
<keyword evidence="7" id="KW-1185">Reference proteome</keyword>
<evidence type="ECO:0000256" key="2">
    <source>
        <dbReference type="ARBA" id="ARBA00007236"/>
    </source>
</evidence>
<comment type="similarity">
    <text evidence="2">Belongs to the IL-17 family.</text>
</comment>
<evidence type="ECO:0000256" key="3">
    <source>
        <dbReference type="ARBA" id="ARBA00022525"/>
    </source>
</evidence>
<evidence type="ECO:0000256" key="5">
    <source>
        <dbReference type="SAM" id="SignalP"/>
    </source>
</evidence>
<dbReference type="GO" id="GO:0005125">
    <property type="term" value="F:cytokine activity"/>
    <property type="evidence" value="ECO:0007669"/>
    <property type="project" value="InterPro"/>
</dbReference>
<dbReference type="InterPro" id="IPR010345">
    <property type="entry name" value="IL-17_fam"/>
</dbReference>
<sequence>MKPRPSICTLLVCCSVLWVLSCSSLRVRAHPSPPPPSSSPTICDARLEIPSVFPSSFEGSGDVNNRSLSPWTWRTSMVKNRIPTIYEAECSSSFCVSPKSGRIDGHNLNSVPIYQDILVLQRQGSGRCYKAMYQRVAVGCTCVWAKTNQQ</sequence>
<organism evidence="6 7">
    <name type="scientific">Xyrichtys novacula</name>
    <name type="common">Pearly razorfish</name>
    <name type="synonym">Hemipteronotus novacula</name>
    <dbReference type="NCBI Taxonomy" id="13765"/>
    <lineage>
        <taxon>Eukaryota</taxon>
        <taxon>Metazoa</taxon>
        <taxon>Chordata</taxon>
        <taxon>Craniata</taxon>
        <taxon>Vertebrata</taxon>
        <taxon>Euteleostomi</taxon>
        <taxon>Actinopterygii</taxon>
        <taxon>Neopterygii</taxon>
        <taxon>Teleostei</taxon>
        <taxon>Neoteleostei</taxon>
        <taxon>Acanthomorphata</taxon>
        <taxon>Eupercaria</taxon>
        <taxon>Labriformes</taxon>
        <taxon>Labridae</taxon>
        <taxon>Xyrichtys</taxon>
    </lineage>
</organism>
<accession>A0AAV1EMK4</accession>
<dbReference type="PROSITE" id="PS51257">
    <property type="entry name" value="PROKAR_LIPOPROTEIN"/>
    <property type="match status" value="1"/>
</dbReference>
<name>A0AAV1EMK4_XYRNO</name>
<dbReference type="Gene3D" id="2.10.90.10">
    <property type="entry name" value="Cystine-knot cytokines"/>
    <property type="match status" value="1"/>
</dbReference>
<comment type="subcellular location">
    <subcellularLocation>
        <location evidence="1">Secreted</location>
    </subcellularLocation>
</comment>
<reference evidence="6" key="1">
    <citation type="submission" date="2023-08" db="EMBL/GenBank/DDBJ databases">
        <authorList>
            <person name="Alioto T."/>
            <person name="Alioto T."/>
            <person name="Gomez Garrido J."/>
        </authorList>
    </citation>
    <scope>NUCLEOTIDE SEQUENCE</scope>
</reference>
<dbReference type="InterPro" id="IPR029034">
    <property type="entry name" value="Cystine-knot_cytokine"/>
</dbReference>